<dbReference type="Gene3D" id="1.10.238.10">
    <property type="entry name" value="EF-hand"/>
    <property type="match status" value="1"/>
</dbReference>
<feature type="domain" description="EF-hand" evidence="1">
    <location>
        <begin position="131"/>
        <end position="166"/>
    </location>
</feature>
<accession>A0ABT6SPE7</accession>
<dbReference type="RefSeq" id="WP_282533390.1">
    <property type="nucleotide sequence ID" value="NZ_JASCIS010000002.1"/>
</dbReference>
<evidence type="ECO:0000259" key="1">
    <source>
        <dbReference type="PROSITE" id="PS50222"/>
    </source>
</evidence>
<dbReference type="InterPro" id="IPR002048">
    <property type="entry name" value="EF_hand_dom"/>
</dbReference>
<proteinExistence type="predicted"/>
<dbReference type="Pfam" id="PF13202">
    <property type="entry name" value="EF-hand_5"/>
    <property type="match status" value="3"/>
</dbReference>
<feature type="domain" description="EF-hand" evidence="1">
    <location>
        <begin position="5"/>
        <end position="40"/>
    </location>
</feature>
<organism evidence="2 3">
    <name type="scientific">Streptomyces luteolus</name>
    <dbReference type="NCBI Taxonomy" id="3043615"/>
    <lineage>
        <taxon>Bacteria</taxon>
        <taxon>Bacillati</taxon>
        <taxon>Actinomycetota</taxon>
        <taxon>Actinomycetes</taxon>
        <taxon>Kitasatosporales</taxon>
        <taxon>Streptomycetaceae</taxon>
        <taxon>Streptomyces</taxon>
    </lineage>
</organism>
<protein>
    <submittedName>
        <fullName evidence="2">EF-hand domain-containing protein</fullName>
    </submittedName>
</protein>
<keyword evidence="3" id="KW-1185">Reference proteome</keyword>
<dbReference type="InterPro" id="IPR018247">
    <property type="entry name" value="EF_Hand_1_Ca_BS"/>
</dbReference>
<dbReference type="SMART" id="SM00054">
    <property type="entry name" value="EFh"/>
    <property type="match status" value="3"/>
</dbReference>
<dbReference type="InterPro" id="IPR011992">
    <property type="entry name" value="EF-hand-dom_pair"/>
</dbReference>
<sequence length="180" mass="19837">MSEDLLRRKFEHRFNLLDTDHDGYITEADLTALGDRLIAHLQEPPTSPKSRSVADSRTHYWRCLSRLAAPDADGRVSKDAFVAGLAASADSPRVREMVHPSIKADLALADRDDDGVVDIDEFTTLYTAIGVPTGQARDIFRVLDRNGDGSLDLDEWLEAADEFFTATDSTAPGNHILGRV</sequence>
<gene>
    <name evidence="2" type="ORF">QIT00_02670</name>
</gene>
<name>A0ABT6SPE7_9ACTN</name>
<dbReference type="PROSITE" id="PS00018">
    <property type="entry name" value="EF_HAND_1"/>
    <property type="match status" value="2"/>
</dbReference>
<dbReference type="EMBL" id="JASCIS010000002">
    <property type="protein sequence ID" value="MDI3417476.1"/>
    <property type="molecule type" value="Genomic_DNA"/>
</dbReference>
<evidence type="ECO:0000313" key="2">
    <source>
        <dbReference type="EMBL" id="MDI3417476.1"/>
    </source>
</evidence>
<reference evidence="2 3" key="1">
    <citation type="submission" date="2023-05" db="EMBL/GenBank/DDBJ databases">
        <title>Draft genome sequence of Streptomyces sp. B-S-A12 isolated from a cave soil in Thailand.</title>
        <authorList>
            <person name="Chamroensaksri N."/>
            <person name="Muangham S."/>
        </authorList>
    </citation>
    <scope>NUCLEOTIDE SEQUENCE [LARGE SCALE GENOMIC DNA]</scope>
    <source>
        <strain evidence="2 3">B-S-A12</strain>
    </source>
</reference>
<evidence type="ECO:0000313" key="3">
    <source>
        <dbReference type="Proteomes" id="UP001237105"/>
    </source>
</evidence>
<dbReference type="Proteomes" id="UP001237105">
    <property type="component" value="Unassembled WGS sequence"/>
</dbReference>
<comment type="caution">
    <text evidence="2">The sequence shown here is derived from an EMBL/GenBank/DDBJ whole genome shotgun (WGS) entry which is preliminary data.</text>
</comment>
<dbReference type="SUPFAM" id="SSF47473">
    <property type="entry name" value="EF-hand"/>
    <property type="match status" value="1"/>
</dbReference>
<dbReference type="PROSITE" id="PS50222">
    <property type="entry name" value="EF_HAND_2"/>
    <property type="match status" value="2"/>
</dbReference>